<evidence type="ECO:0000259" key="9">
    <source>
        <dbReference type="Pfam" id="PF12704"/>
    </source>
</evidence>
<evidence type="ECO:0000259" key="8">
    <source>
        <dbReference type="Pfam" id="PF02687"/>
    </source>
</evidence>
<evidence type="ECO:0000256" key="1">
    <source>
        <dbReference type="ARBA" id="ARBA00004651"/>
    </source>
</evidence>
<comment type="caution">
    <text evidence="10">The sequence shown here is derived from an EMBL/GenBank/DDBJ whole genome shotgun (WGS) entry which is preliminary data.</text>
</comment>
<reference evidence="10 11" key="1">
    <citation type="submission" date="2016-02" db="EMBL/GenBank/DDBJ databases">
        <authorList>
            <person name="Wen L."/>
            <person name="He K."/>
            <person name="Yang H."/>
        </authorList>
    </citation>
    <scope>NUCLEOTIDE SEQUENCE [LARGE SCALE GENOMIC DNA]</scope>
    <source>
        <strain evidence="10 11">CV41</strain>
    </source>
</reference>
<dbReference type="InterPro" id="IPR050250">
    <property type="entry name" value="Macrolide_Exporter_MacB"/>
</dbReference>
<evidence type="ECO:0000313" key="11">
    <source>
        <dbReference type="Proteomes" id="UP000071392"/>
    </source>
</evidence>
<gene>
    <name evidence="10" type="ORF">AXK12_07335</name>
</gene>
<dbReference type="InterPro" id="IPR003838">
    <property type="entry name" value="ABC3_permease_C"/>
</dbReference>
<evidence type="ECO:0000256" key="2">
    <source>
        <dbReference type="ARBA" id="ARBA00022475"/>
    </source>
</evidence>
<sequence>MRSALTALGIIIGVAAVIAMVGIGNGAKSQVEAQIAGLGQNVILIWPGTSTTGGLRGGWGSSSTLTRADAQAIANEIPGVIGVSAEMRGMAQLIANGLNWRSQVLGEEVDYLQIRSWPLAEGAMFTEQDQDRYAKVVVIGQTVVEQLFPDEDPVGQSIRIFNSPFRVVGTLSPKGFNSFGQDQDDVVIMPITSYLSRFSWQRNLSSILVQADAPEHMPRIQEAIEDLLAERRPGGRVDFTVRNQVEIAEAATATTRTMTLLLGAIAGVSLLVGGIGIMNIMLVSVTERTREIGIRLAIGARSRDVMLQFLTESVVLSAFGGLLGVALGIGLSQLMSRLNGWPTLVSTDAMLIAVLFSAAVGIFFGYYPARKAALLDPIDALRYE</sequence>
<name>A0A139SI84_9BACT</name>
<dbReference type="OrthoDB" id="9770099at2"/>
<evidence type="ECO:0000256" key="7">
    <source>
        <dbReference type="SAM" id="Phobius"/>
    </source>
</evidence>
<keyword evidence="3 7" id="KW-0812">Transmembrane</keyword>
<dbReference type="PANTHER" id="PTHR30572">
    <property type="entry name" value="MEMBRANE COMPONENT OF TRANSPORTER-RELATED"/>
    <property type="match status" value="1"/>
</dbReference>
<protein>
    <submittedName>
        <fullName evidence="10">Multidrug ABC transporter substrate-binding protein</fullName>
    </submittedName>
</protein>
<dbReference type="AlphaFoldDB" id="A0A139SI84"/>
<dbReference type="STRING" id="1548208.AXK12_07335"/>
<keyword evidence="11" id="KW-1185">Reference proteome</keyword>
<dbReference type="PANTHER" id="PTHR30572:SF4">
    <property type="entry name" value="ABC TRANSPORTER PERMEASE YTRF"/>
    <property type="match status" value="1"/>
</dbReference>
<dbReference type="EMBL" id="LSZP01000059">
    <property type="protein sequence ID" value="KXU34285.1"/>
    <property type="molecule type" value="Genomic_DNA"/>
</dbReference>
<accession>A0A139SI84</accession>
<feature type="transmembrane region" description="Helical" evidence="7">
    <location>
        <begin position="349"/>
        <end position="367"/>
    </location>
</feature>
<keyword evidence="4 7" id="KW-1133">Transmembrane helix</keyword>
<keyword evidence="2" id="KW-1003">Cell membrane</keyword>
<proteinExistence type="inferred from homology"/>
<dbReference type="GO" id="GO:0022857">
    <property type="term" value="F:transmembrane transporter activity"/>
    <property type="evidence" value="ECO:0007669"/>
    <property type="project" value="TreeGrafter"/>
</dbReference>
<evidence type="ECO:0000313" key="10">
    <source>
        <dbReference type="EMBL" id="KXU34285.1"/>
    </source>
</evidence>
<organism evidence="10 11">
    <name type="scientific">Cephaloticoccus capnophilus</name>
    <dbReference type="NCBI Taxonomy" id="1548208"/>
    <lineage>
        <taxon>Bacteria</taxon>
        <taxon>Pseudomonadati</taxon>
        <taxon>Verrucomicrobiota</taxon>
        <taxon>Opitutia</taxon>
        <taxon>Opitutales</taxon>
        <taxon>Opitutaceae</taxon>
        <taxon>Cephaloticoccus</taxon>
    </lineage>
</organism>
<dbReference type="Proteomes" id="UP000071392">
    <property type="component" value="Unassembled WGS sequence"/>
</dbReference>
<feature type="domain" description="ABC3 transporter permease C-terminal" evidence="8">
    <location>
        <begin position="264"/>
        <end position="373"/>
    </location>
</feature>
<feature type="transmembrane region" description="Helical" evidence="7">
    <location>
        <begin position="305"/>
        <end position="329"/>
    </location>
</feature>
<feature type="domain" description="MacB-like periplasmic core" evidence="9">
    <location>
        <begin position="3"/>
        <end position="226"/>
    </location>
</feature>
<dbReference type="InterPro" id="IPR025857">
    <property type="entry name" value="MacB_PCD"/>
</dbReference>
<evidence type="ECO:0000256" key="5">
    <source>
        <dbReference type="ARBA" id="ARBA00023136"/>
    </source>
</evidence>
<dbReference type="Pfam" id="PF02687">
    <property type="entry name" value="FtsX"/>
    <property type="match status" value="1"/>
</dbReference>
<dbReference type="Pfam" id="PF12704">
    <property type="entry name" value="MacB_PCD"/>
    <property type="match status" value="1"/>
</dbReference>
<comment type="similarity">
    <text evidence="6">Belongs to the ABC-4 integral membrane protein family.</text>
</comment>
<keyword evidence="5 7" id="KW-0472">Membrane</keyword>
<feature type="transmembrane region" description="Helical" evidence="7">
    <location>
        <begin position="260"/>
        <end position="285"/>
    </location>
</feature>
<dbReference type="GO" id="GO:0005886">
    <property type="term" value="C:plasma membrane"/>
    <property type="evidence" value="ECO:0007669"/>
    <property type="project" value="UniProtKB-SubCell"/>
</dbReference>
<evidence type="ECO:0000256" key="4">
    <source>
        <dbReference type="ARBA" id="ARBA00022989"/>
    </source>
</evidence>
<evidence type="ECO:0000256" key="6">
    <source>
        <dbReference type="ARBA" id="ARBA00038076"/>
    </source>
</evidence>
<evidence type="ECO:0000256" key="3">
    <source>
        <dbReference type="ARBA" id="ARBA00022692"/>
    </source>
</evidence>
<comment type="subcellular location">
    <subcellularLocation>
        <location evidence="1">Cell membrane</location>
        <topology evidence="1">Multi-pass membrane protein</topology>
    </subcellularLocation>
</comment>